<evidence type="ECO:0008006" key="4">
    <source>
        <dbReference type="Google" id="ProtNLM"/>
    </source>
</evidence>
<dbReference type="Gene3D" id="1.10.510.10">
    <property type="entry name" value="Transferase(Phosphotransferase) domain 1"/>
    <property type="match status" value="1"/>
</dbReference>
<reference evidence="2 3" key="1">
    <citation type="submission" date="2019-01" db="EMBL/GenBank/DDBJ databases">
        <title>A draft genome assembly of the solar-powered sea slug Elysia chlorotica.</title>
        <authorList>
            <person name="Cai H."/>
            <person name="Li Q."/>
            <person name="Fang X."/>
            <person name="Li J."/>
            <person name="Curtis N.E."/>
            <person name="Altenburger A."/>
            <person name="Shibata T."/>
            <person name="Feng M."/>
            <person name="Maeda T."/>
            <person name="Schwartz J.A."/>
            <person name="Shigenobu S."/>
            <person name="Lundholm N."/>
            <person name="Nishiyama T."/>
            <person name="Yang H."/>
            <person name="Hasebe M."/>
            <person name="Li S."/>
            <person name="Pierce S.K."/>
            <person name="Wang J."/>
        </authorList>
    </citation>
    <scope>NUCLEOTIDE SEQUENCE [LARGE SCALE GENOMIC DNA]</scope>
    <source>
        <strain evidence="2">EC2010</strain>
        <tissue evidence="2">Whole organism of an adult</tissue>
    </source>
</reference>
<dbReference type="AlphaFoldDB" id="A0A3S0ZU55"/>
<name>A0A3S0ZU55_ELYCH</name>
<evidence type="ECO:0000313" key="3">
    <source>
        <dbReference type="Proteomes" id="UP000271974"/>
    </source>
</evidence>
<dbReference type="EMBL" id="RQTK01000156">
    <property type="protein sequence ID" value="RUS85915.1"/>
    <property type="molecule type" value="Genomic_DNA"/>
</dbReference>
<accession>A0A3S0ZU55</accession>
<comment type="caution">
    <text evidence="2">The sequence shown here is derived from an EMBL/GenBank/DDBJ whole genome shotgun (WGS) entry which is preliminary data.</text>
</comment>
<dbReference type="Proteomes" id="UP000271974">
    <property type="component" value="Unassembled WGS sequence"/>
</dbReference>
<keyword evidence="3" id="KW-1185">Reference proteome</keyword>
<feature type="region of interest" description="Disordered" evidence="1">
    <location>
        <begin position="442"/>
        <end position="464"/>
    </location>
</feature>
<evidence type="ECO:0000256" key="1">
    <source>
        <dbReference type="SAM" id="MobiDB-lite"/>
    </source>
</evidence>
<dbReference type="SUPFAM" id="SSF56112">
    <property type="entry name" value="Protein kinase-like (PK-like)"/>
    <property type="match status" value="1"/>
</dbReference>
<dbReference type="InterPro" id="IPR011009">
    <property type="entry name" value="Kinase-like_dom_sf"/>
</dbReference>
<sequence length="480" mass="54786">MFKPTHYTTKFDTVDEEYLLAGKNLSELIMEVEEGEEDDADDNYLVPLQDNTTLSREFNIDLHQGARPKYVGNGGSSFDKDFDLGKLLPDPPDDICSSPTLDPSPESCCPSTVVCIFDESTPGRLECPTIETIRVEGGPDEIKNTLDYWKSRFQTLYYENAGPKFKFKAPQEQGSDSETQMPMDDDLKTGGYEMRDLDGKGKVFRVRKEDQIWVEKTIHLEDLSVEGVCACVILSKEEKAPKLFKIVFNNDRSVRITMEYIEGSTLKHVLRTWRPKAESDAAFLSHLMLHFLLSCFDTLKKCGVTHKDIRGCNVIVTPWPSLSFRIIDFDEEVARSHLPHRENLREDLEDIISLFFSLITGYKSDRTYIERKEKNQLGHEKECFPGAFRIIEQLEGTVNSQVAAEEFADTEHVIREVEELLLAGQELTRMKDFLSAKLFPKEKGRKEQPTSALDQHTVDESPANFEEMAVERVTRGLSHD</sequence>
<organism evidence="2 3">
    <name type="scientific">Elysia chlorotica</name>
    <name type="common">Eastern emerald elysia</name>
    <name type="synonym">Sea slug</name>
    <dbReference type="NCBI Taxonomy" id="188477"/>
    <lineage>
        <taxon>Eukaryota</taxon>
        <taxon>Metazoa</taxon>
        <taxon>Spiralia</taxon>
        <taxon>Lophotrochozoa</taxon>
        <taxon>Mollusca</taxon>
        <taxon>Gastropoda</taxon>
        <taxon>Heterobranchia</taxon>
        <taxon>Euthyneura</taxon>
        <taxon>Panpulmonata</taxon>
        <taxon>Sacoglossa</taxon>
        <taxon>Placobranchoidea</taxon>
        <taxon>Plakobranchidae</taxon>
        <taxon>Elysia</taxon>
    </lineage>
</organism>
<proteinExistence type="predicted"/>
<evidence type="ECO:0000313" key="2">
    <source>
        <dbReference type="EMBL" id="RUS85915.1"/>
    </source>
</evidence>
<gene>
    <name evidence="2" type="ORF">EGW08_006318</name>
</gene>
<protein>
    <recommendedName>
        <fullName evidence="4">Protein kinase domain-containing protein</fullName>
    </recommendedName>
</protein>